<reference evidence="14 15" key="1">
    <citation type="journal article" date="2024" name="BMC Genomics">
        <title>Genome assembly of redclaw crayfish (Cherax quadricarinatus) provides insights into its immune adaptation and hypoxia tolerance.</title>
        <authorList>
            <person name="Liu Z."/>
            <person name="Zheng J."/>
            <person name="Li H."/>
            <person name="Fang K."/>
            <person name="Wang S."/>
            <person name="He J."/>
            <person name="Zhou D."/>
            <person name="Weng S."/>
            <person name="Chi M."/>
            <person name="Gu Z."/>
            <person name="He J."/>
            <person name="Li F."/>
            <person name="Wang M."/>
        </authorList>
    </citation>
    <scope>NUCLEOTIDE SEQUENCE [LARGE SCALE GENOMIC DNA]</scope>
    <source>
        <strain evidence="14">ZL_2023a</strain>
    </source>
</reference>
<dbReference type="GO" id="GO:0016607">
    <property type="term" value="C:nuclear speck"/>
    <property type="evidence" value="ECO:0007669"/>
    <property type="project" value="UniProtKB-SubCell"/>
</dbReference>
<evidence type="ECO:0000256" key="1">
    <source>
        <dbReference type="ARBA" id="ARBA00004324"/>
    </source>
</evidence>
<dbReference type="EMBL" id="JARKIK010000027">
    <property type="protein sequence ID" value="KAK8742849.1"/>
    <property type="molecule type" value="Genomic_DNA"/>
</dbReference>
<evidence type="ECO:0000256" key="10">
    <source>
        <dbReference type="ARBA" id="ARBA00023242"/>
    </source>
</evidence>
<feature type="region of interest" description="Disordered" evidence="11">
    <location>
        <begin position="98"/>
        <end position="145"/>
    </location>
</feature>
<evidence type="ECO:0000313" key="15">
    <source>
        <dbReference type="Proteomes" id="UP001445076"/>
    </source>
</evidence>
<evidence type="ECO:0000256" key="6">
    <source>
        <dbReference type="ARBA" id="ARBA00022728"/>
    </source>
</evidence>
<dbReference type="InterPro" id="IPR031625">
    <property type="entry name" value="SCNM1_acidic"/>
</dbReference>
<dbReference type="GO" id="GO:0008270">
    <property type="term" value="F:zinc ion binding"/>
    <property type="evidence" value="ECO:0007669"/>
    <property type="project" value="UniProtKB-KW"/>
</dbReference>
<evidence type="ECO:0000256" key="8">
    <source>
        <dbReference type="ARBA" id="ARBA00022833"/>
    </source>
</evidence>
<feature type="domain" description="Sodium channel modifier 1 acidic C-terminal" evidence="13">
    <location>
        <begin position="249"/>
        <end position="288"/>
    </location>
</feature>
<keyword evidence="4" id="KW-0507">mRNA processing</keyword>
<evidence type="ECO:0000256" key="5">
    <source>
        <dbReference type="ARBA" id="ARBA00022723"/>
    </source>
</evidence>
<evidence type="ECO:0000256" key="2">
    <source>
        <dbReference type="ARBA" id="ARBA00004642"/>
    </source>
</evidence>
<feature type="domain" description="Sodium channel modifier 1 zinc-finger" evidence="12">
    <location>
        <begin position="45"/>
        <end position="70"/>
    </location>
</feature>
<sequence>MSFKRETDNDASYLDQLKNSRVRELLAEHIPEDEALLLKNGRYACLVCSHRPVCDTLPMLSRHRIGKKHLYCLAKFMERKQEVELLILKRQQETYLKTGQTSNPGATALPNNNQSHGQESSSLFNKYSTHTRAKRPSRRTPYSRKETINIKRSEGCSIQQEMISKHTSSVEDEVTRYVKKILQKNEFSDAVMKERRLCHLPQSKIETPITMNSVNLTANSLGEDKLPVASDLASQEKVVISPSSQFKLERCKYYQNLRASGWKRDLLGNWTRDAEAEFDSDEEPPQEFKGQFQ</sequence>
<evidence type="ECO:0000256" key="3">
    <source>
        <dbReference type="ARBA" id="ARBA00020620"/>
    </source>
</evidence>
<keyword evidence="8" id="KW-0862">Zinc</keyword>
<evidence type="ECO:0000256" key="4">
    <source>
        <dbReference type="ARBA" id="ARBA00022664"/>
    </source>
</evidence>
<keyword evidence="15" id="KW-1185">Reference proteome</keyword>
<feature type="compositionally biased region" description="Polar residues" evidence="11">
    <location>
        <begin position="98"/>
        <end position="128"/>
    </location>
</feature>
<name>A0AAW0XT35_CHEQU</name>
<keyword evidence="7" id="KW-0863">Zinc-finger</keyword>
<dbReference type="GO" id="GO:0005681">
    <property type="term" value="C:spliceosomal complex"/>
    <property type="evidence" value="ECO:0007669"/>
    <property type="project" value="UniProtKB-KW"/>
</dbReference>
<evidence type="ECO:0000256" key="7">
    <source>
        <dbReference type="ARBA" id="ARBA00022771"/>
    </source>
</evidence>
<dbReference type="Proteomes" id="UP001445076">
    <property type="component" value="Unassembled WGS sequence"/>
</dbReference>
<evidence type="ECO:0000256" key="11">
    <source>
        <dbReference type="SAM" id="MobiDB-lite"/>
    </source>
</evidence>
<accession>A0AAW0XT35</accession>
<evidence type="ECO:0000256" key="9">
    <source>
        <dbReference type="ARBA" id="ARBA00023187"/>
    </source>
</evidence>
<keyword evidence="5" id="KW-0479">Metal-binding</keyword>
<evidence type="ECO:0000313" key="14">
    <source>
        <dbReference type="EMBL" id="KAK8742849.1"/>
    </source>
</evidence>
<evidence type="ECO:0000259" key="12">
    <source>
        <dbReference type="Pfam" id="PF15803"/>
    </source>
</evidence>
<dbReference type="PANTHER" id="PTHR32297">
    <property type="entry name" value="SODIUM CHANNEL MODIFIER 1"/>
    <property type="match status" value="1"/>
</dbReference>
<comment type="subcellular location">
    <subcellularLocation>
        <location evidence="1">Nucleus speckle</location>
    </subcellularLocation>
    <subcellularLocation>
        <location evidence="2">Nucleus</location>
        <location evidence="2">Nucleoplasm</location>
    </subcellularLocation>
</comment>
<gene>
    <name evidence="14" type="ORF">OTU49_001697</name>
</gene>
<dbReference type="GO" id="GO:0006397">
    <property type="term" value="P:mRNA processing"/>
    <property type="evidence" value="ECO:0007669"/>
    <property type="project" value="UniProtKB-KW"/>
</dbReference>
<dbReference type="PANTHER" id="PTHR32297:SF1">
    <property type="entry name" value="SODIUM CHANNEL MODIFIER 1"/>
    <property type="match status" value="1"/>
</dbReference>
<feature type="compositionally biased region" description="Basic residues" evidence="11">
    <location>
        <begin position="129"/>
        <end position="142"/>
    </location>
</feature>
<keyword evidence="6" id="KW-0747">Spliceosome</keyword>
<dbReference type="GO" id="GO:0008380">
    <property type="term" value="P:RNA splicing"/>
    <property type="evidence" value="ECO:0007669"/>
    <property type="project" value="UniProtKB-KW"/>
</dbReference>
<organism evidence="14 15">
    <name type="scientific">Cherax quadricarinatus</name>
    <name type="common">Australian red claw crayfish</name>
    <dbReference type="NCBI Taxonomy" id="27406"/>
    <lineage>
        <taxon>Eukaryota</taxon>
        <taxon>Metazoa</taxon>
        <taxon>Ecdysozoa</taxon>
        <taxon>Arthropoda</taxon>
        <taxon>Crustacea</taxon>
        <taxon>Multicrustacea</taxon>
        <taxon>Malacostraca</taxon>
        <taxon>Eumalacostraca</taxon>
        <taxon>Eucarida</taxon>
        <taxon>Decapoda</taxon>
        <taxon>Pleocyemata</taxon>
        <taxon>Astacidea</taxon>
        <taxon>Parastacoidea</taxon>
        <taxon>Parastacidae</taxon>
        <taxon>Cherax</taxon>
    </lineage>
</organism>
<protein>
    <recommendedName>
        <fullName evidence="3">Sodium channel modifier 1</fullName>
    </recommendedName>
</protein>
<evidence type="ECO:0000259" key="13">
    <source>
        <dbReference type="Pfam" id="PF15805"/>
    </source>
</evidence>
<dbReference type="Pfam" id="PF15805">
    <property type="entry name" value="SCNM1_acidic"/>
    <property type="match status" value="1"/>
</dbReference>
<proteinExistence type="predicted"/>
<dbReference type="InterPro" id="IPR031622">
    <property type="entry name" value="Znf-SCNM1"/>
</dbReference>
<comment type="caution">
    <text evidence="14">The sequence shown here is derived from an EMBL/GenBank/DDBJ whole genome shotgun (WGS) entry which is preliminary data.</text>
</comment>
<dbReference type="InterPro" id="IPR033570">
    <property type="entry name" value="SCNM1"/>
</dbReference>
<dbReference type="Pfam" id="PF15803">
    <property type="entry name" value="zf-SCNM1"/>
    <property type="match status" value="1"/>
</dbReference>
<keyword evidence="9" id="KW-0508">mRNA splicing</keyword>
<keyword evidence="10" id="KW-0539">Nucleus</keyword>
<dbReference type="AlphaFoldDB" id="A0AAW0XT35"/>